<evidence type="ECO:0000259" key="6">
    <source>
        <dbReference type="PROSITE" id="PS50893"/>
    </source>
</evidence>
<dbReference type="OrthoDB" id="31298at2157"/>
<evidence type="ECO:0000256" key="1">
    <source>
        <dbReference type="ARBA" id="ARBA00022448"/>
    </source>
</evidence>
<keyword evidence="2" id="KW-0472">Membrane</keyword>
<dbReference type="InterPro" id="IPR005670">
    <property type="entry name" value="PstB-like"/>
</dbReference>
<dbReference type="EMBL" id="CP058579">
    <property type="protein sequence ID" value="QLG60412.1"/>
    <property type="molecule type" value="Genomic_DNA"/>
</dbReference>
<dbReference type="Proteomes" id="UP000509626">
    <property type="component" value="Chromosome"/>
</dbReference>
<reference evidence="7 8" key="1">
    <citation type="submission" date="2020-06" db="EMBL/GenBank/DDBJ databases">
        <title>NJ-3-1, isolated from saline soil.</title>
        <authorList>
            <person name="Cui H.L."/>
            <person name="Shi X."/>
        </authorList>
    </citation>
    <scope>NUCLEOTIDE SEQUENCE [LARGE SCALE GENOMIC DNA]</scope>
    <source>
        <strain evidence="7 8">NJ-3-1</strain>
    </source>
</reference>
<dbReference type="SUPFAM" id="SSF52540">
    <property type="entry name" value="P-loop containing nucleoside triphosphate hydrolases"/>
    <property type="match status" value="1"/>
</dbReference>
<dbReference type="InterPro" id="IPR003439">
    <property type="entry name" value="ABC_transporter-like_ATP-bd"/>
</dbReference>
<dbReference type="InterPro" id="IPR003593">
    <property type="entry name" value="AAA+_ATPase"/>
</dbReference>
<dbReference type="PANTHER" id="PTHR43423:SF1">
    <property type="entry name" value="ABC TRANSPORTER I FAMILY MEMBER 17"/>
    <property type="match status" value="1"/>
</dbReference>
<accession>A0A7D5L8H4</accession>
<dbReference type="GO" id="GO:0005524">
    <property type="term" value="F:ATP binding"/>
    <property type="evidence" value="ECO:0007669"/>
    <property type="project" value="UniProtKB-KW"/>
</dbReference>
<name>A0A7D5L8H4_9EURY</name>
<dbReference type="InterPro" id="IPR027417">
    <property type="entry name" value="P-loop_NTPase"/>
</dbReference>
<feature type="domain" description="ABC transporter" evidence="6">
    <location>
        <begin position="51"/>
        <end position="291"/>
    </location>
</feature>
<dbReference type="GO" id="GO:0016887">
    <property type="term" value="F:ATP hydrolysis activity"/>
    <property type="evidence" value="ECO:0007669"/>
    <property type="project" value="InterPro"/>
</dbReference>
<dbReference type="Pfam" id="PF00005">
    <property type="entry name" value="ABC_tran"/>
    <property type="match status" value="1"/>
</dbReference>
<dbReference type="NCBIfam" id="TIGR00972">
    <property type="entry name" value="3a0107s01c2"/>
    <property type="match status" value="1"/>
</dbReference>
<evidence type="ECO:0000313" key="7">
    <source>
        <dbReference type="EMBL" id="QLG60412.1"/>
    </source>
</evidence>
<feature type="region of interest" description="Disordered" evidence="5">
    <location>
        <begin position="1"/>
        <end position="47"/>
    </location>
</feature>
<dbReference type="Gene3D" id="3.40.50.300">
    <property type="entry name" value="P-loop containing nucleotide triphosphate hydrolases"/>
    <property type="match status" value="1"/>
</dbReference>
<keyword evidence="4 7" id="KW-0067">ATP-binding</keyword>
<keyword evidence="2" id="KW-1003">Cell membrane</keyword>
<proteinExistence type="predicted"/>
<dbReference type="GO" id="GO:0016020">
    <property type="term" value="C:membrane"/>
    <property type="evidence" value="ECO:0007669"/>
    <property type="project" value="InterPro"/>
</dbReference>
<gene>
    <name evidence="7" type="primary">pstB</name>
    <name evidence="7" type="ORF">HUG12_01050</name>
</gene>
<dbReference type="InterPro" id="IPR017871">
    <property type="entry name" value="ABC_transporter-like_CS"/>
</dbReference>
<dbReference type="KEGG" id="halu:HUG12_01050"/>
<dbReference type="PANTHER" id="PTHR43423">
    <property type="entry name" value="ABC TRANSPORTER I FAMILY MEMBER 17"/>
    <property type="match status" value="1"/>
</dbReference>
<evidence type="ECO:0000256" key="2">
    <source>
        <dbReference type="ARBA" id="ARBA00022475"/>
    </source>
</evidence>
<evidence type="ECO:0000256" key="5">
    <source>
        <dbReference type="SAM" id="MobiDB-lite"/>
    </source>
</evidence>
<evidence type="ECO:0000313" key="8">
    <source>
        <dbReference type="Proteomes" id="UP000509626"/>
    </source>
</evidence>
<sequence length="296" mass="31911">MSENTSNLAEERTAGPTAGPVGTGDDEPIGASIEVPDPGEGPGSGASRTAIAARGLTVSYGDEVALRPVDVDVPERRVTAIIGPSGCGKSTFLRCINRMNDRVDSCRVEGELLFEGKDVYDDDVDPVALRRRIGMVFQQPNPFPKSIYDNVAYGLRVQGRTDDLDERVERALRRSALWDEVSHRLDESGLELSGGQQQRLCIARAIAPDPDVLLMDEPASALDPVATSKVEDLIADLAEEYTVVVVTHNMQQAARISDETAVFLTGGELVEFGDTATVFGNPESDRVEDYITGKFG</sequence>
<dbReference type="PROSITE" id="PS50893">
    <property type="entry name" value="ABC_TRANSPORTER_2"/>
    <property type="match status" value="1"/>
</dbReference>
<dbReference type="AlphaFoldDB" id="A0A7D5L8H4"/>
<dbReference type="SMART" id="SM00382">
    <property type="entry name" value="AAA"/>
    <property type="match status" value="1"/>
</dbReference>
<evidence type="ECO:0000256" key="4">
    <source>
        <dbReference type="ARBA" id="ARBA00022840"/>
    </source>
</evidence>
<protein>
    <submittedName>
        <fullName evidence="7">Phosphate ABC transporter ATP-binding protein</fullName>
    </submittedName>
</protein>
<dbReference type="GO" id="GO:0005315">
    <property type="term" value="F:phosphate transmembrane transporter activity"/>
    <property type="evidence" value="ECO:0007669"/>
    <property type="project" value="InterPro"/>
</dbReference>
<dbReference type="PROSITE" id="PS00211">
    <property type="entry name" value="ABC_TRANSPORTER_1"/>
    <property type="match status" value="1"/>
</dbReference>
<evidence type="ECO:0000256" key="3">
    <source>
        <dbReference type="ARBA" id="ARBA00022741"/>
    </source>
</evidence>
<keyword evidence="1" id="KW-0813">Transport</keyword>
<dbReference type="CDD" id="cd03260">
    <property type="entry name" value="ABC_PstB_phosphate_transporter"/>
    <property type="match status" value="1"/>
</dbReference>
<dbReference type="GO" id="GO:0035435">
    <property type="term" value="P:phosphate ion transmembrane transport"/>
    <property type="evidence" value="ECO:0007669"/>
    <property type="project" value="InterPro"/>
</dbReference>
<organism evidence="7 8">
    <name type="scientific">Halorarum salinum</name>
    <dbReference type="NCBI Taxonomy" id="2743089"/>
    <lineage>
        <taxon>Archaea</taxon>
        <taxon>Methanobacteriati</taxon>
        <taxon>Methanobacteriota</taxon>
        <taxon>Stenosarchaea group</taxon>
        <taxon>Halobacteria</taxon>
        <taxon>Halobacteriales</taxon>
        <taxon>Haloferacaceae</taxon>
        <taxon>Halorarum</taxon>
    </lineage>
</organism>
<keyword evidence="3" id="KW-0547">Nucleotide-binding</keyword>
<keyword evidence="8" id="KW-1185">Reference proteome</keyword>